<gene>
    <name evidence="1" type="ORF">LTR09_003774</name>
</gene>
<reference evidence="1" key="1">
    <citation type="submission" date="2023-04" db="EMBL/GenBank/DDBJ databases">
        <title>Black Yeasts Isolated from many extreme environments.</title>
        <authorList>
            <person name="Coleine C."/>
            <person name="Stajich J.E."/>
            <person name="Selbmann L."/>
        </authorList>
    </citation>
    <scope>NUCLEOTIDE SEQUENCE</scope>
    <source>
        <strain evidence="1">CCFEE 5312</strain>
    </source>
</reference>
<keyword evidence="2" id="KW-1185">Reference proteome</keyword>
<organism evidence="1 2">
    <name type="scientific">Extremus antarcticus</name>
    <dbReference type="NCBI Taxonomy" id="702011"/>
    <lineage>
        <taxon>Eukaryota</taxon>
        <taxon>Fungi</taxon>
        <taxon>Dikarya</taxon>
        <taxon>Ascomycota</taxon>
        <taxon>Pezizomycotina</taxon>
        <taxon>Dothideomycetes</taxon>
        <taxon>Dothideomycetidae</taxon>
        <taxon>Mycosphaerellales</taxon>
        <taxon>Extremaceae</taxon>
        <taxon>Extremus</taxon>
    </lineage>
</organism>
<proteinExistence type="predicted"/>
<dbReference type="Gene3D" id="3.30.70.100">
    <property type="match status" value="1"/>
</dbReference>
<dbReference type="AlphaFoldDB" id="A0AAJ0DS44"/>
<dbReference type="EMBL" id="JAWDJX010000009">
    <property type="protein sequence ID" value="KAK3055221.1"/>
    <property type="molecule type" value="Genomic_DNA"/>
</dbReference>
<protein>
    <submittedName>
        <fullName evidence="1">Uncharacterized protein</fullName>
    </submittedName>
</protein>
<dbReference type="Proteomes" id="UP001271007">
    <property type="component" value="Unassembled WGS sequence"/>
</dbReference>
<name>A0AAJ0DS44_9PEZI</name>
<accession>A0AAJ0DS44</accession>
<sequence length="159" mass="18330">MPPFDIEEGKHQHGIHNIRLLDRALPQRSRPRIRHGLLPQSPYASLREDMGPLRFSVLQAITFEPHPDGSRPPYAVQAICYWSKMEDLQVVKQDASKAIFDDVKNFSNKMPILWWGSGLGRLPKTRSAWMLRTDLPTWFVKSQSPVKDSKRVLTCGLWL</sequence>
<evidence type="ECO:0000313" key="2">
    <source>
        <dbReference type="Proteomes" id="UP001271007"/>
    </source>
</evidence>
<evidence type="ECO:0000313" key="1">
    <source>
        <dbReference type="EMBL" id="KAK3055221.1"/>
    </source>
</evidence>
<comment type="caution">
    <text evidence="1">The sequence shown here is derived from an EMBL/GenBank/DDBJ whole genome shotgun (WGS) entry which is preliminary data.</text>
</comment>